<keyword evidence="1" id="KW-1133">Transmembrane helix</keyword>
<feature type="transmembrane region" description="Helical" evidence="1">
    <location>
        <begin position="154"/>
        <end position="173"/>
    </location>
</feature>
<dbReference type="Pfam" id="PF03988">
    <property type="entry name" value="DUF347"/>
    <property type="match status" value="4"/>
</dbReference>
<feature type="transmembrane region" description="Helical" evidence="1">
    <location>
        <begin position="179"/>
        <end position="201"/>
    </location>
</feature>
<dbReference type="EMBL" id="LAZR01000935">
    <property type="protein sequence ID" value="KKN54262.1"/>
    <property type="molecule type" value="Genomic_DNA"/>
</dbReference>
<keyword evidence="1" id="KW-0812">Transmembrane</keyword>
<accession>A0A0F9RWD9</accession>
<dbReference type="AlphaFoldDB" id="A0A0F9RWD9"/>
<feature type="transmembrane region" description="Helical" evidence="1">
    <location>
        <begin position="208"/>
        <end position="225"/>
    </location>
</feature>
<keyword evidence="1" id="KW-0472">Membrane</keyword>
<feature type="transmembrane region" description="Helical" evidence="1">
    <location>
        <begin position="88"/>
        <end position="105"/>
    </location>
</feature>
<reference evidence="2" key="1">
    <citation type="journal article" date="2015" name="Nature">
        <title>Complex archaea that bridge the gap between prokaryotes and eukaryotes.</title>
        <authorList>
            <person name="Spang A."/>
            <person name="Saw J.H."/>
            <person name="Jorgensen S.L."/>
            <person name="Zaremba-Niedzwiedzka K."/>
            <person name="Martijn J."/>
            <person name="Lind A.E."/>
            <person name="van Eijk R."/>
            <person name="Schleper C."/>
            <person name="Guy L."/>
            <person name="Ettema T.J."/>
        </authorList>
    </citation>
    <scope>NUCLEOTIDE SEQUENCE</scope>
</reference>
<proteinExistence type="predicted"/>
<feature type="transmembrane region" description="Helical" evidence="1">
    <location>
        <begin position="111"/>
        <end position="134"/>
    </location>
</feature>
<evidence type="ECO:0008006" key="3">
    <source>
        <dbReference type="Google" id="ProtNLM"/>
    </source>
</evidence>
<organism evidence="2">
    <name type="scientific">marine sediment metagenome</name>
    <dbReference type="NCBI Taxonomy" id="412755"/>
    <lineage>
        <taxon>unclassified sequences</taxon>
        <taxon>metagenomes</taxon>
        <taxon>ecological metagenomes</taxon>
    </lineage>
</organism>
<feature type="transmembrane region" description="Helical" evidence="1">
    <location>
        <begin position="237"/>
        <end position="259"/>
    </location>
</feature>
<sequence length="272" mass="29290">MTYDLAHEDNRASASSSANAITQTANRVPDVTVDFWLIKLMAVTMGETAADFLAVNLGLGLTATSLLMAAILAGALVFQFRQKRYVPAYYWLAVVLISVVGTLVTDNLVDNFGVSLVTTTIVFTAALAATLAIWYAVEGTLSIHEVTTTRRESFYWLAILFTFALGTAAGDLVAEYFALGYMASGILFAMIIGSITFGYFVLKLDGILAFWLAYILTRPLGASFGDLLSQPVEYGGMGLGTTITSVLFLAVIVAIVLYMTLRAPRRDTIIVG</sequence>
<gene>
    <name evidence="2" type="ORF">LCGC14_0594000</name>
</gene>
<dbReference type="InterPro" id="IPR007136">
    <property type="entry name" value="DUF347"/>
</dbReference>
<feature type="transmembrane region" description="Helical" evidence="1">
    <location>
        <begin position="53"/>
        <end position="76"/>
    </location>
</feature>
<comment type="caution">
    <text evidence="2">The sequence shown here is derived from an EMBL/GenBank/DDBJ whole genome shotgun (WGS) entry which is preliminary data.</text>
</comment>
<name>A0A0F9RWD9_9ZZZZ</name>
<protein>
    <recommendedName>
        <fullName evidence="3">Membrane-anchored protein</fullName>
    </recommendedName>
</protein>
<evidence type="ECO:0000313" key="2">
    <source>
        <dbReference type="EMBL" id="KKN54262.1"/>
    </source>
</evidence>
<evidence type="ECO:0000256" key="1">
    <source>
        <dbReference type="SAM" id="Phobius"/>
    </source>
</evidence>